<reference evidence="6 7" key="1">
    <citation type="submission" date="2020-08" db="EMBL/GenBank/DDBJ databases">
        <title>Sequencing the genomes of 1000 actinobacteria strains.</title>
        <authorList>
            <person name="Klenk H.-P."/>
        </authorList>
    </citation>
    <scope>NUCLEOTIDE SEQUENCE [LARGE SCALE GENOMIC DNA]</scope>
    <source>
        <strain evidence="6 7">DSM 43851</strain>
    </source>
</reference>
<evidence type="ECO:0000256" key="2">
    <source>
        <dbReference type="ARBA" id="ARBA00023125"/>
    </source>
</evidence>
<comment type="caution">
    <text evidence="6">The sequence shown here is derived from an EMBL/GenBank/DDBJ whole genome shotgun (WGS) entry which is preliminary data.</text>
</comment>
<dbReference type="SMART" id="SM00342">
    <property type="entry name" value="HTH_ARAC"/>
    <property type="match status" value="1"/>
</dbReference>
<gene>
    <name evidence="6" type="ORF">BJ998_007453</name>
</gene>
<dbReference type="SUPFAM" id="SSF46689">
    <property type="entry name" value="Homeodomain-like"/>
    <property type="match status" value="2"/>
</dbReference>
<dbReference type="InterPro" id="IPR009057">
    <property type="entry name" value="Homeodomain-like_sf"/>
</dbReference>
<sequence length="237" mass="25494">MHENLSEVLTLDDMARTAMFSKFHFSRMFQRVTGLSPARFLSAVRLERAKHLLVTTSLSVTQISHQVGYASVGTFSTRFSTSVGMSPSLYRQRRGQAGQLASRPRTERDRDHAPAVCGRVELPAGAAANGAVFIGLFPERLPQGQPVRCAALPGPGRYTLAAVPPGSWYVLGYRAPTPDARRPLVAARGPVIVAAGGPDHHVDLPLRPMSDLDPPMLLALPDGSAPLTGARRTEPTP</sequence>
<dbReference type="PANTHER" id="PTHR46796">
    <property type="entry name" value="HTH-TYPE TRANSCRIPTIONAL ACTIVATOR RHAS-RELATED"/>
    <property type="match status" value="1"/>
</dbReference>
<keyword evidence="3" id="KW-0804">Transcription</keyword>
<protein>
    <submittedName>
        <fullName evidence="6">AraC-like DNA-binding protein</fullName>
    </submittedName>
</protein>
<evidence type="ECO:0000256" key="3">
    <source>
        <dbReference type="ARBA" id="ARBA00023163"/>
    </source>
</evidence>
<keyword evidence="1" id="KW-0805">Transcription regulation</keyword>
<dbReference type="InterPro" id="IPR018060">
    <property type="entry name" value="HTH_AraC"/>
</dbReference>
<dbReference type="InterPro" id="IPR020449">
    <property type="entry name" value="Tscrpt_reg_AraC-type_HTH"/>
</dbReference>
<dbReference type="PROSITE" id="PS00041">
    <property type="entry name" value="HTH_ARAC_FAMILY_1"/>
    <property type="match status" value="1"/>
</dbReference>
<dbReference type="InterPro" id="IPR050204">
    <property type="entry name" value="AraC_XylS_family_regulators"/>
</dbReference>
<dbReference type="PROSITE" id="PS01124">
    <property type="entry name" value="HTH_ARAC_FAMILY_2"/>
    <property type="match status" value="1"/>
</dbReference>
<proteinExistence type="predicted"/>
<evidence type="ECO:0000256" key="4">
    <source>
        <dbReference type="SAM" id="MobiDB-lite"/>
    </source>
</evidence>
<keyword evidence="7" id="KW-1185">Reference proteome</keyword>
<dbReference type="GO" id="GO:0043565">
    <property type="term" value="F:sequence-specific DNA binding"/>
    <property type="evidence" value="ECO:0007669"/>
    <property type="project" value="InterPro"/>
</dbReference>
<evidence type="ECO:0000256" key="1">
    <source>
        <dbReference type="ARBA" id="ARBA00023015"/>
    </source>
</evidence>
<evidence type="ECO:0000259" key="5">
    <source>
        <dbReference type="PROSITE" id="PS01124"/>
    </source>
</evidence>
<dbReference type="Proteomes" id="UP000585638">
    <property type="component" value="Unassembled WGS sequence"/>
</dbReference>
<organism evidence="6 7">
    <name type="scientific">Kutzneria kofuensis</name>
    <dbReference type="NCBI Taxonomy" id="103725"/>
    <lineage>
        <taxon>Bacteria</taxon>
        <taxon>Bacillati</taxon>
        <taxon>Actinomycetota</taxon>
        <taxon>Actinomycetes</taxon>
        <taxon>Pseudonocardiales</taxon>
        <taxon>Pseudonocardiaceae</taxon>
        <taxon>Kutzneria</taxon>
    </lineage>
</organism>
<feature type="domain" description="HTH araC/xylS-type" evidence="5">
    <location>
        <begin position="1"/>
        <end position="93"/>
    </location>
</feature>
<keyword evidence="2 6" id="KW-0238">DNA-binding</keyword>
<dbReference type="GO" id="GO:0003700">
    <property type="term" value="F:DNA-binding transcription factor activity"/>
    <property type="evidence" value="ECO:0007669"/>
    <property type="project" value="InterPro"/>
</dbReference>
<evidence type="ECO:0000313" key="7">
    <source>
        <dbReference type="Proteomes" id="UP000585638"/>
    </source>
</evidence>
<dbReference type="RefSeq" id="WP_379816475.1">
    <property type="nucleotide sequence ID" value="NZ_JBHMBX010000018.1"/>
</dbReference>
<name>A0A7W9NK25_9PSEU</name>
<dbReference type="InterPro" id="IPR018062">
    <property type="entry name" value="HTH_AraC-typ_CS"/>
</dbReference>
<dbReference type="Pfam" id="PF12833">
    <property type="entry name" value="HTH_18"/>
    <property type="match status" value="1"/>
</dbReference>
<dbReference type="EMBL" id="JACHIR010000001">
    <property type="protein sequence ID" value="MBB5896257.1"/>
    <property type="molecule type" value="Genomic_DNA"/>
</dbReference>
<dbReference type="PRINTS" id="PR00032">
    <property type="entry name" value="HTHARAC"/>
</dbReference>
<dbReference type="Gene3D" id="1.10.10.60">
    <property type="entry name" value="Homeodomain-like"/>
    <property type="match status" value="2"/>
</dbReference>
<feature type="region of interest" description="Disordered" evidence="4">
    <location>
        <begin position="92"/>
        <end position="112"/>
    </location>
</feature>
<dbReference type="AlphaFoldDB" id="A0A7W9NK25"/>
<accession>A0A7W9NK25</accession>
<evidence type="ECO:0000313" key="6">
    <source>
        <dbReference type="EMBL" id="MBB5896257.1"/>
    </source>
</evidence>